<dbReference type="EMBL" id="CATQJA010002662">
    <property type="protein sequence ID" value="CAJ0580834.1"/>
    <property type="molecule type" value="Genomic_DNA"/>
</dbReference>
<feature type="domain" description="G-protein coupled receptors family 1 profile" evidence="6">
    <location>
        <begin position="37"/>
        <end position="344"/>
    </location>
</feature>
<evidence type="ECO:0000256" key="3">
    <source>
        <dbReference type="ARBA" id="ARBA00022989"/>
    </source>
</evidence>
<dbReference type="AlphaFoldDB" id="A0AA36G667"/>
<evidence type="ECO:0000313" key="8">
    <source>
        <dbReference type="Proteomes" id="UP001177023"/>
    </source>
</evidence>
<organism evidence="7 8">
    <name type="scientific">Mesorhabditis spiculigera</name>
    <dbReference type="NCBI Taxonomy" id="96644"/>
    <lineage>
        <taxon>Eukaryota</taxon>
        <taxon>Metazoa</taxon>
        <taxon>Ecdysozoa</taxon>
        <taxon>Nematoda</taxon>
        <taxon>Chromadorea</taxon>
        <taxon>Rhabditida</taxon>
        <taxon>Rhabditina</taxon>
        <taxon>Rhabditomorpha</taxon>
        <taxon>Rhabditoidea</taxon>
        <taxon>Rhabditidae</taxon>
        <taxon>Mesorhabditinae</taxon>
        <taxon>Mesorhabditis</taxon>
    </lineage>
</organism>
<dbReference type="SUPFAM" id="SSF81321">
    <property type="entry name" value="Family A G protein-coupled receptor-like"/>
    <property type="match status" value="1"/>
</dbReference>
<feature type="non-terminal residue" evidence="7">
    <location>
        <position position="396"/>
    </location>
</feature>
<name>A0AA36G667_9BILA</name>
<accession>A0AA36G667</accession>
<sequence length="396" mass="44526">MELRCLSDAQLQLWRSSLENVLYTGLFPPLCVLGLIGNALNLMVLCSNDIMSRANVFLACLAVCDICFLLLMVPHSMANFDVFALSFPFRSLYLPAKLHLIAFANWTSAVAIWLVVIVCFERVLGVRSPLHRLGDPSRMRMLIGMLLLLITAGALTFYNHVSHHCLVRTICNGTQILSICMDVNMHTWPGNRPNLSPPALRAYVQWTRMANALLVVLVPLFLLIVLNIMLLYYVRKRSYFAYETLGKVTKKVERKGSPALPYLTTLFRRHSDQIVQQKTEHRVAVTVCAVVTSFTITQAPSAVVLCINSLFADLDFRSTDAWYEISTITSFLVVIGKSLNFVVFCLSSSNFRHRLFAMLRAKCGGREEKRPLSSLTSYTSCSSSTRRLSPKKSVNL</sequence>
<comment type="subcellular location">
    <subcellularLocation>
        <location evidence="1">Membrane</location>
    </subcellularLocation>
</comment>
<feature type="transmembrane region" description="Helical" evidence="5">
    <location>
        <begin position="56"/>
        <end position="78"/>
    </location>
</feature>
<gene>
    <name evidence="7" type="ORF">MSPICULIGERA_LOCUS19015</name>
</gene>
<dbReference type="Gene3D" id="1.20.1070.10">
    <property type="entry name" value="Rhodopsin 7-helix transmembrane proteins"/>
    <property type="match status" value="1"/>
</dbReference>
<protein>
    <recommendedName>
        <fullName evidence="6">G-protein coupled receptors family 1 profile domain-containing protein</fullName>
    </recommendedName>
</protein>
<feature type="transmembrane region" description="Helical" evidence="5">
    <location>
        <begin position="98"/>
        <end position="120"/>
    </location>
</feature>
<keyword evidence="3 5" id="KW-1133">Transmembrane helix</keyword>
<feature type="transmembrane region" description="Helical" evidence="5">
    <location>
        <begin position="141"/>
        <end position="158"/>
    </location>
</feature>
<evidence type="ECO:0000259" key="6">
    <source>
        <dbReference type="PROSITE" id="PS50262"/>
    </source>
</evidence>
<dbReference type="PANTHER" id="PTHR46895">
    <property type="entry name" value="PROTEIN CBG20548-RELATED"/>
    <property type="match status" value="1"/>
</dbReference>
<reference evidence="7" key="1">
    <citation type="submission" date="2023-06" db="EMBL/GenBank/DDBJ databases">
        <authorList>
            <person name="Delattre M."/>
        </authorList>
    </citation>
    <scope>NUCLEOTIDE SEQUENCE</scope>
    <source>
        <strain evidence="7">AF72</strain>
    </source>
</reference>
<dbReference type="Proteomes" id="UP001177023">
    <property type="component" value="Unassembled WGS sequence"/>
</dbReference>
<feature type="transmembrane region" description="Helical" evidence="5">
    <location>
        <begin position="212"/>
        <end position="234"/>
    </location>
</feature>
<evidence type="ECO:0000256" key="5">
    <source>
        <dbReference type="SAM" id="Phobius"/>
    </source>
</evidence>
<comment type="caution">
    <text evidence="7">The sequence shown here is derived from an EMBL/GenBank/DDBJ whole genome shotgun (WGS) entry which is preliminary data.</text>
</comment>
<dbReference type="PRINTS" id="PR00237">
    <property type="entry name" value="GPCRRHODOPSN"/>
</dbReference>
<evidence type="ECO:0000313" key="7">
    <source>
        <dbReference type="EMBL" id="CAJ0580834.1"/>
    </source>
</evidence>
<evidence type="ECO:0000256" key="2">
    <source>
        <dbReference type="ARBA" id="ARBA00022692"/>
    </source>
</evidence>
<dbReference type="GO" id="GO:0004930">
    <property type="term" value="F:G protein-coupled receptor activity"/>
    <property type="evidence" value="ECO:0007669"/>
    <property type="project" value="InterPro"/>
</dbReference>
<proteinExistence type="predicted"/>
<keyword evidence="8" id="KW-1185">Reference proteome</keyword>
<keyword evidence="4 5" id="KW-0472">Membrane</keyword>
<feature type="transmembrane region" description="Helical" evidence="5">
    <location>
        <begin position="283"/>
        <end position="311"/>
    </location>
</feature>
<dbReference type="InterPro" id="IPR017452">
    <property type="entry name" value="GPCR_Rhodpsn_7TM"/>
</dbReference>
<dbReference type="InterPro" id="IPR000276">
    <property type="entry name" value="GPCR_Rhodpsn"/>
</dbReference>
<dbReference type="GO" id="GO:0016020">
    <property type="term" value="C:membrane"/>
    <property type="evidence" value="ECO:0007669"/>
    <property type="project" value="UniProtKB-SubCell"/>
</dbReference>
<keyword evidence="2 5" id="KW-0812">Transmembrane</keyword>
<feature type="transmembrane region" description="Helical" evidence="5">
    <location>
        <begin position="20"/>
        <end position="44"/>
    </location>
</feature>
<evidence type="ECO:0000256" key="4">
    <source>
        <dbReference type="ARBA" id="ARBA00023136"/>
    </source>
</evidence>
<feature type="transmembrane region" description="Helical" evidence="5">
    <location>
        <begin position="331"/>
        <end position="351"/>
    </location>
</feature>
<dbReference type="PROSITE" id="PS50262">
    <property type="entry name" value="G_PROTEIN_RECEP_F1_2"/>
    <property type="match status" value="1"/>
</dbReference>
<evidence type="ECO:0000256" key="1">
    <source>
        <dbReference type="ARBA" id="ARBA00004370"/>
    </source>
</evidence>
<dbReference type="PANTHER" id="PTHR46895:SF5">
    <property type="entry name" value="G-PROTEIN COUPLED RECEPTORS FAMILY 1 PROFILE DOMAIN-CONTAINING PROTEIN"/>
    <property type="match status" value="1"/>
</dbReference>
<dbReference type="CDD" id="cd14978">
    <property type="entry name" value="7tmA_FMRFamide_R-like"/>
    <property type="match status" value="1"/>
</dbReference>
<dbReference type="Pfam" id="PF00001">
    <property type="entry name" value="7tm_1"/>
    <property type="match status" value="1"/>
</dbReference>